<dbReference type="EMBL" id="RFFH01000006">
    <property type="protein sequence ID" value="RMI31875.1"/>
    <property type="molecule type" value="Genomic_DNA"/>
</dbReference>
<dbReference type="Gene3D" id="3.30.70.360">
    <property type="match status" value="1"/>
</dbReference>
<keyword evidence="2" id="KW-0378">Hydrolase</keyword>
<dbReference type="RefSeq" id="WP_122189005.1">
    <property type="nucleotide sequence ID" value="NZ_RFFH01000006.1"/>
</dbReference>
<dbReference type="Gene3D" id="3.40.630.10">
    <property type="entry name" value="Zn peptidases"/>
    <property type="match status" value="2"/>
</dbReference>
<dbReference type="GO" id="GO:0046872">
    <property type="term" value="F:metal ion binding"/>
    <property type="evidence" value="ECO:0007669"/>
    <property type="project" value="UniProtKB-KW"/>
</dbReference>
<dbReference type="PANTHER" id="PTHR43808">
    <property type="entry name" value="ACETYLORNITHINE DEACETYLASE"/>
    <property type="match status" value="1"/>
</dbReference>
<dbReference type="Proteomes" id="UP000279275">
    <property type="component" value="Unassembled WGS sequence"/>
</dbReference>
<dbReference type="InterPro" id="IPR050072">
    <property type="entry name" value="Peptidase_M20A"/>
</dbReference>
<feature type="domain" description="Peptidase M20 dimerisation" evidence="3">
    <location>
        <begin position="196"/>
        <end position="302"/>
    </location>
</feature>
<dbReference type="OrthoDB" id="7055905at2"/>
<dbReference type="InterPro" id="IPR002933">
    <property type="entry name" value="Peptidase_M20"/>
</dbReference>
<reference evidence="4 5" key="1">
    <citation type="submission" date="2018-10" db="EMBL/GenBank/DDBJ databases">
        <title>Isolation from cow dung.</title>
        <authorList>
            <person name="Ling L."/>
        </authorList>
    </citation>
    <scope>NUCLEOTIDE SEQUENCE [LARGE SCALE GENOMIC DNA]</scope>
    <source>
        <strain evidence="4 5">NEAU-LL90</strain>
    </source>
</reference>
<evidence type="ECO:0000259" key="3">
    <source>
        <dbReference type="Pfam" id="PF07687"/>
    </source>
</evidence>
<dbReference type="GO" id="GO:0016787">
    <property type="term" value="F:hydrolase activity"/>
    <property type="evidence" value="ECO:0007669"/>
    <property type="project" value="UniProtKB-KW"/>
</dbReference>
<dbReference type="SUPFAM" id="SSF53187">
    <property type="entry name" value="Zn-dependent exopeptidases"/>
    <property type="match status" value="1"/>
</dbReference>
<gene>
    <name evidence="4" type="ORF">EBN03_17040</name>
</gene>
<dbReference type="Pfam" id="PF07687">
    <property type="entry name" value="M20_dimer"/>
    <property type="match status" value="1"/>
</dbReference>
<organism evidence="4 5">
    <name type="scientific">Nocardia stercoris</name>
    <dbReference type="NCBI Taxonomy" id="2483361"/>
    <lineage>
        <taxon>Bacteria</taxon>
        <taxon>Bacillati</taxon>
        <taxon>Actinomycetota</taxon>
        <taxon>Actinomycetes</taxon>
        <taxon>Mycobacteriales</taxon>
        <taxon>Nocardiaceae</taxon>
        <taxon>Nocardia</taxon>
    </lineage>
</organism>
<evidence type="ECO:0000256" key="2">
    <source>
        <dbReference type="ARBA" id="ARBA00022801"/>
    </source>
</evidence>
<protein>
    <submittedName>
        <fullName evidence="4">M20 family peptidase</fullName>
    </submittedName>
</protein>
<sequence>MPEPSSTRVWLDGRTLAEAVAALVRIPSVNTLQAGPRGDAHGPAGEQAIATVLADRFRACGADSVVLDEVRPGRPNVYARFPGRTDRLVVIDVHTDTVTVENMTDPPFDGRVEDGFVWGRGALDTKATMGVLLALLGVWHRDGLRPEPTLLVAGTVSEEAGGLLGATRFREWIAEQELWIDQMLVAEPTEFRPVHGLKGLVLVEVTARGVSSHSARPDLGVNAIEAMAPVIAAFTAEQERLRTLVATTELGNGTVSVTEISGGSGSNVIPDRCTITVGRRLVPGEEPAEIVAQLTEIARAACPVPCEVVPLLKAPDGKPGPTAFYQSPDSEFVQFLARACGTEPTVAPFGTNALRYSGAAEEIVVFGPGSIEQAHLATERIAISDLVQLAEVLQAWLAPE</sequence>
<evidence type="ECO:0000256" key="1">
    <source>
        <dbReference type="ARBA" id="ARBA00022723"/>
    </source>
</evidence>
<dbReference type="SUPFAM" id="SSF55031">
    <property type="entry name" value="Bacterial exopeptidase dimerisation domain"/>
    <property type="match status" value="1"/>
</dbReference>
<dbReference type="InterPro" id="IPR036264">
    <property type="entry name" value="Bact_exopeptidase_dim_dom"/>
</dbReference>
<keyword evidence="1" id="KW-0479">Metal-binding</keyword>
<proteinExistence type="predicted"/>
<evidence type="ECO:0000313" key="5">
    <source>
        <dbReference type="Proteomes" id="UP000279275"/>
    </source>
</evidence>
<dbReference type="Pfam" id="PF01546">
    <property type="entry name" value="Peptidase_M20"/>
    <property type="match status" value="1"/>
</dbReference>
<dbReference type="InterPro" id="IPR011650">
    <property type="entry name" value="Peptidase_M20_dimer"/>
</dbReference>
<evidence type="ECO:0000313" key="4">
    <source>
        <dbReference type="EMBL" id="RMI31875.1"/>
    </source>
</evidence>
<name>A0A3M2L7I7_9NOCA</name>
<keyword evidence="5" id="KW-1185">Reference proteome</keyword>
<accession>A0A3M2L7I7</accession>
<dbReference type="AlphaFoldDB" id="A0A3M2L7I7"/>
<comment type="caution">
    <text evidence="4">The sequence shown here is derived from an EMBL/GenBank/DDBJ whole genome shotgun (WGS) entry which is preliminary data.</text>
</comment>